<accession>A0A367M2C1</accession>
<dbReference type="EMBL" id="QORE01001302">
    <property type="protein sequence ID" value="RCI71636.1"/>
    <property type="molecule type" value="Genomic_DNA"/>
</dbReference>
<evidence type="ECO:0000313" key="1">
    <source>
        <dbReference type="EMBL" id="RCI71636.1"/>
    </source>
</evidence>
<reference evidence="1 2" key="1">
    <citation type="submission" date="2018-07" db="EMBL/GenBank/DDBJ databases">
        <title>Mechanisms of high-level aminoglycoside resistance among Gram-negative pathogens in Brazil.</title>
        <authorList>
            <person name="Ballaben A.S."/>
            <person name="Darini A.L.C."/>
            <person name="Doi Y."/>
        </authorList>
    </citation>
    <scope>NUCLEOTIDE SEQUENCE [LARGE SCALE GENOMIC DNA]</scope>
    <source>
        <strain evidence="1 2">B2-305</strain>
    </source>
</reference>
<dbReference type="AlphaFoldDB" id="A0A367M2C1"/>
<comment type="caution">
    <text evidence="1">The sequence shown here is derived from an EMBL/GenBank/DDBJ whole genome shotgun (WGS) entry which is preliminary data.</text>
</comment>
<proteinExistence type="predicted"/>
<sequence>AEMCIRDTRYNLWFVLTAGDRAQLDRVLAEIAADTGLQPLDLPMQEAYCIDLAFPLEASR</sequence>
<dbReference type="Gene3D" id="3.30.70.3460">
    <property type="match status" value="1"/>
</dbReference>
<feature type="non-terminal residue" evidence="1">
    <location>
        <position position="1"/>
    </location>
</feature>
<gene>
    <name evidence="1" type="ORF">DT376_28035</name>
</gene>
<evidence type="ECO:0000313" key="2">
    <source>
        <dbReference type="Proteomes" id="UP000253594"/>
    </source>
</evidence>
<protein>
    <submittedName>
        <fullName evidence="1">Lrp/AsnC family transcriptional regulator</fullName>
    </submittedName>
</protein>
<name>A0A367M2C1_PSEAI</name>
<dbReference type="Proteomes" id="UP000253594">
    <property type="component" value="Unassembled WGS sequence"/>
</dbReference>
<organism evidence="1 2">
    <name type="scientific">Pseudomonas aeruginosa</name>
    <dbReference type="NCBI Taxonomy" id="287"/>
    <lineage>
        <taxon>Bacteria</taxon>
        <taxon>Pseudomonadati</taxon>
        <taxon>Pseudomonadota</taxon>
        <taxon>Gammaproteobacteria</taxon>
        <taxon>Pseudomonadales</taxon>
        <taxon>Pseudomonadaceae</taxon>
        <taxon>Pseudomonas</taxon>
    </lineage>
</organism>